<evidence type="ECO:0000256" key="1">
    <source>
        <dbReference type="SAM" id="MobiDB-lite"/>
    </source>
</evidence>
<comment type="caution">
    <text evidence="2">The sequence shown here is derived from an EMBL/GenBank/DDBJ whole genome shotgun (WGS) entry which is preliminary data.</text>
</comment>
<reference evidence="2" key="1">
    <citation type="journal article" date="2020" name="Mol. Plant Microbe Interact.">
        <title>Genome Sequence of the Biocontrol Agent Coniothyrium minitans strain Conio (IMI 134523).</title>
        <authorList>
            <person name="Patel D."/>
            <person name="Shittu T.A."/>
            <person name="Baroncelli R."/>
            <person name="Muthumeenakshi S."/>
            <person name="Osborne T.H."/>
            <person name="Janganan T.K."/>
            <person name="Sreenivasaprasad S."/>
        </authorList>
    </citation>
    <scope>NUCLEOTIDE SEQUENCE</scope>
    <source>
        <strain evidence="2">Conio</strain>
    </source>
</reference>
<sequence length="408" mass="45697">MPPRRQLPWAIKDSGKKPIVKPPSAKQAVQSDIDDGFFDGTVMESSRRSRERNSYEDLDNDFPGSSSRFTNTTRKGRETSRSARLPSSSPPPIAADLPPPTTEYMLTGVDKFDLRDDEWMMVEDELLQTAKLFTQHLHLAEYKTLKTKIEELRSETAARPVVSNTKPSVEGHFKRKAQEQARKQKKALNEVISTRGSDSEGDEEPQRAVPDRTAPSLPLAIPLSTARAPANETASDSDDLDMPERPPTTKLSTILLKATANNAPAKRPEVFVKPALKTPSKPARVQRRIVWDDWDELNASPKPLMPAPSPLRTPYQASSPMKTVEPSTHRQSSSPTTSLPTLISKQIHNVASVPSKRPTTILDDDDLNLPKRNHLAKDTVDRLAKRKADMDREKKKEQKYDDIPTFLF</sequence>
<feature type="compositionally biased region" description="Basic and acidic residues" evidence="1">
    <location>
        <begin position="382"/>
        <end position="402"/>
    </location>
</feature>
<feature type="compositionally biased region" description="Basic and acidic residues" evidence="1">
    <location>
        <begin position="169"/>
        <end position="182"/>
    </location>
</feature>
<name>A0A9P6GUX4_9PLEO</name>
<dbReference type="Proteomes" id="UP000756921">
    <property type="component" value="Unassembled WGS sequence"/>
</dbReference>
<protein>
    <submittedName>
        <fullName evidence="2">Uncharacterized protein</fullName>
    </submittedName>
</protein>
<feature type="region of interest" description="Disordered" evidence="1">
    <location>
        <begin position="298"/>
        <end position="369"/>
    </location>
</feature>
<keyword evidence="3" id="KW-1185">Reference proteome</keyword>
<feature type="compositionally biased region" description="Polar residues" evidence="1">
    <location>
        <begin position="63"/>
        <end position="73"/>
    </location>
</feature>
<accession>A0A9P6GUX4</accession>
<gene>
    <name evidence="2" type="ORF">PMIN01_00544</name>
</gene>
<feature type="region of interest" description="Disordered" evidence="1">
    <location>
        <begin position="1"/>
        <end position="101"/>
    </location>
</feature>
<feature type="compositionally biased region" description="Pro residues" evidence="1">
    <location>
        <begin position="88"/>
        <end position="101"/>
    </location>
</feature>
<feature type="compositionally biased region" description="Low complexity" evidence="1">
    <location>
        <begin position="332"/>
        <end position="342"/>
    </location>
</feature>
<feature type="region of interest" description="Disordered" evidence="1">
    <location>
        <begin position="382"/>
        <end position="408"/>
    </location>
</feature>
<dbReference type="OrthoDB" id="5374569at2759"/>
<organism evidence="2 3">
    <name type="scientific">Paraphaeosphaeria minitans</name>
    <dbReference type="NCBI Taxonomy" id="565426"/>
    <lineage>
        <taxon>Eukaryota</taxon>
        <taxon>Fungi</taxon>
        <taxon>Dikarya</taxon>
        <taxon>Ascomycota</taxon>
        <taxon>Pezizomycotina</taxon>
        <taxon>Dothideomycetes</taxon>
        <taxon>Pleosporomycetidae</taxon>
        <taxon>Pleosporales</taxon>
        <taxon>Massarineae</taxon>
        <taxon>Didymosphaeriaceae</taxon>
        <taxon>Paraphaeosphaeria</taxon>
    </lineage>
</organism>
<proteinExistence type="predicted"/>
<dbReference type="AlphaFoldDB" id="A0A9P6GUX4"/>
<feature type="compositionally biased region" description="Basic and acidic residues" evidence="1">
    <location>
        <begin position="45"/>
        <end position="55"/>
    </location>
</feature>
<evidence type="ECO:0000313" key="3">
    <source>
        <dbReference type="Proteomes" id="UP000756921"/>
    </source>
</evidence>
<evidence type="ECO:0000313" key="2">
    <source>
        <dbReference type="EMBL" id="KAF9741005.1"/>
    </source>
</evidence>
<dbReference type="EMBL" id="WJXW01000001">
    <property type="protein sequence ID" value="KAF9741005.1"/>
    <property type="molecule type" value="Genomic_DNA"/>
</dbReference>
<feature type="compositionally biased region" description="Polar residues" evidence="1">
    <location>
        <begin position="315"/>
        <end position="331"/>
    </location>
</feature>
<feature type="region of interest" description="Disordered" evidence="1">
    <location>
        <begin position="156"/>
        <end position="252"/>
    </location>
</feature>